<evidence type="ECO:0000313" key="2">
    <source>
        <dbReference type="EMBL" id="SZD72286.1"/>
    </source>
</evidence>
<protein>
    <submittedName>
        <fullName evidence="2">Gliding motility-associated lipoprotein GldB</fullName>
    </submittedName>
</protein>
<reference evidence="2 3" key="1">
    <citation type="submission" date="2018-09" db="EMBL/GenBank/DDBJ databases">
        <authorList>
            <consortium name="Pathogen Informatics"/>
        </authorList>
    </citation>
    <scope>NUCLEOTIDE SEQUENCE [LARGE SCALE GENOMIC DNA]</scope>
    <source>
        <strain evidence="2 3">OH-22767</strain>
    </source>
</reference>
<sequence>MNFMNKISAIIVLLCLLTSCVKEKNPWATKTKIQPIDFEWHDISAIYFDLAVSNQKLQETYPDFFGNIPDSILSNRREDSLALDFHQEVQQKISLKQVQDSLADLFGYIKDFQEDFAAPSVYSFTGEMPYLNPIAYFKQTHDLVIGLDWFLGKEENLYEKVGIPHYLRKRMDFEQFKLRVAENIARQMVPYEIHQRKFLDQIIYEGKIIALVKRFCPQYSDSELLDYTDESMQWLSENEAEVYLYFTENDLLFSDNHQLSERFIYPAPFSKFYLENDANTPGRVGVWMGWQIIKNYLKDNSEITLKELIYEKQSEEIFQKSGYKPQ</sequence>
<gene>
    <name evidence="2" type="ORF">SAMEA104719789_00726</name>
</gene>
<proteinExistence type="predicted"/>
<organism evidence="2 3">
    <name type="scientific">Candidatus Ornithobacterium hominis</name>
    <dbReference type="NCBI Taxonomy" id="2497989"/>
    <lineage>
        <taxon>Bacteria</taxon>
        <taxon>Pseudomonadati</taxon>
        <taxon>Bacteroidota</taxon>
        <taxon>Flavobacteriia</taxon>
        <taxon>Flavobacteriales</taxon>
        <taxon>Weeksellaceae</taxon>
        <taxon>Ornithobacterium</taxon>
    </lineage>
</organism>
<dbReference type="InterPro" id="IPR019853">
    <property type="entry name" value="GldB-like"/>
</dbReference>
<accession>A0A383TZ66</accession>
<feature type="chain" id="PRO_5016682640" evidence="1">
    <location>
        <begin position="25"/>
        <end position="326"/>
    </location>
</feature>
<keyword evidence="3" id="KW-1185">Reference proteome</keyword>
<dbReference type="Pfam" id="PF25594">
    <property type="entry name" value="GldB_lipo"/>
    <property type="match status" value="1"/>
</dbReference>
<keyword evidence="2" id="KW-0449">Lipoprotein</keyword>
<feature type="signal peptide" evidence="1">
    <location>
        <begin position="1"/>
        <end position="24"/>
    </location>
</feature>
<evidence type="ECO:0000256" key="1">
    <source>
        <dbReference type="SAM" id="SignalP"/>
    </source>
</evidence>
<dbReference type="PROSITE" id="PS51257">
    <property type="entry name" value="PROKAR_LIPOPROTEIN"/>
    <property type="match status" value="1"/>
</dbReference>
<keyword evidence="1" id="KW-0732">Signal</keyword>
<evidence type="ECO:0000313" key="3">
    <source>
        <dbReference type="Proteomes" id="UP000262142"/>
    </source>
</evidence>
<name>A0A383TZ66_9FLAO</name>
<dbReference type="EMBL" id="UNSC01000003">
    <property type="protein sequence ID" value="SZD72286.1"/>
    <property type="molecule type" value="Genomic_DNA"/>
</dbReference>
<dbReference type="Proteomes" id="UP000262142">
    <property type="component" value="Unassembled WGS sequence"/>
</dbReference>
<dbReference type="AlphaFoldDB" id="A0A383TZ66"/>